<comment type="caution">
    <text evidence="1">The sequence shown here is derived from an EMBL/GenBank/DDBJ whole genome shotgun (WGS) entry which is preliminary data.</text>
</comment>
<dbReference type="AlphaFoldDB" id="A0A7X2TBF7"/>
<evidence type="ECO:0000313" key="2">
    <source>
        <dbReference type="Proteomes" id="UP000429958"/>
    </source>
</evidence>
<name>A0A7X2TBF7_9CLOT</name>
<gene>
    <name evidence="1" type="ORF">FYJ39_03935</name>
</gene>
<accession>A0A7X2TBF7</accession>
<dbReference type="Proteomes" id="UP000429958">
    <property type="component" value="Unassembled WGS sequence"/>
</dbReference>
<evidence type="ECO:0000313" key="1">
    <source>
        <dbReference type="EMBL" id="MSS35752.1"/>
    </source>
</evidence>
<organism evidence="1 2">
    <name type="scientific">Clostridium porci</name>
    <dbReference type="NCBI Taxonomy" id="2605778"/>
    <lineage>
        <taxon>Bacteria</taxon>
        <taxon>Bacillati</taxon>
        <taxon>Bacillota</taxon>
        <taxon>Clostridia</taxon>
        <taxon>Eubacteriales</taxon>
        <taxon>Clostridiaceae</taxon>
        <taxon>Clostridium</taxon>
    </lineage>
</organism>
<dbReference type="InterPro" id="IPR036291">
    <property type="entry name" value="NAD(P)-bd_dom_sf"/>
</dbReference>
<dbReference type="RefSeq" id="WP_154471160.1">
    <property type="nucleotide sequence ID" value="NZ_DBEWUL010000057.1"/>
</dbReference>
<protein>
    <submittedName>
        <fullName evidence="1">Uncharacterized protein</fullName>
    </submittedName>
</protein>
<dbReference type="Gene3D" id="3.40.50.720">
    <property type="entry name" value="NAD(P)-binding Rossmann-like Domain"/>
    <property type="match status" value="1"/>
</dbReference>
<keyword evidence="2" id="KW-1185">Reference proteome</keyword>
<sequence>MADKVMIIGYGSTGKYALDMLTRLPDLADCEYTILSRTQKEEAEKRINLTLVSAGMFGMYPKVRYIACDINDIERLSETIALSEPDVIAYTGRYMKGFKYGEFSYPNQIGYGVWTPMAAVLVEKVMRAVKQAGVKSRVINTSYGDAVSPLLAARKLAPYTSAGNLNHLIPRIARAYETLTGQPAGCTDVTFAGSHYANTYISKEGTAKGSPYLLHIGGSKPVRDCDVFKHCAIPTASGQERNIMIASDVVMLIRLMLDKSGNEHKIHAPGPFGNVGGYPLLFRNGEMRVDETHFTLSEMIAVNKDSLRCDGIERLDENGIHFTDEVRDKMKAVFGMNYPKTVALEDCESFAAKIAERIGANYGS</sequence>
<dbReference type="EMBL" id="VUMD01000003">
    <property type="protein sequence ID" value="MSS35752.1"/>
    <property type="molecule type" value="Genomic_DNA"/>
</dbReference>
<proteinExistence type="predicted"/>
<dbReference type="SUPFAM" id="SSF51735">
    <property type="entry name" value="NAD(P)-binding Rossmann-fold domains"/>
    <property type="match status" value="1"/>
</dbReference>
<reference evidence="1 2" key="1">
    <citation type="submission" date="2019-08" db="EMBL/GenBank/DDBJ databases">
        <title>In-depth cultivation of the pig gut microbiome towards novel bacterial diversity and tailored functional studies.</title>
        <authorList>
            <person name="Wylensek D."/>
            <person name="Hitch T.C.A."/>
            <person name="Clavel T."/>
        </authorList>
    </citation>
    <scope>NUCLEOTIDE SEQUENCE [LARGE SCALE GENOMIC DNA]</scope>
    <source>
        <strain evidence="1 2">WCA-389-WT-23D1</strain>
    </source>
</reference>